<dbReference type="AlphaFoldDB" id="A0AA35T1D4"/>
<protein>
    <recommendedName>
        <fullName evidence="2">NADH dehydrogenase [ubiquinone] iron-sulfur protein 3, mitochondrial</fullName>
    </recommendedName>
</protein>
<evidence type="ECO:0000313" key="4">
    <source>
        <dbReference type="EMBL" id="CAI8038541.1"/>
    </source>
</evidence>
<dbReference type="Proteomes" id="UP001174909">
    <property type="component" value="Unassembled WGS sequence"/>
</dbReference>
<dbReference type="PANTHER" id="PTHR10884">
    <property type="entry name" value="NADH DEHYDROGENASE UBIQUINONE IRON-SULFUR PROTEIN 3"/>
    <property type="match status" value="1"/>
</dbReference>
<feature type="domain" description="NADH:ubiquinone oxidoreductase 30kDa subunit" evidence="3">
    <location>
        <begin position="99"/>
        <end position="218"/>
    </location>
</feature>
<dbReference type="PANTHER" id="PTHR10884:SF14">
    <property type="entry name" value="NADH DEHYDROGENASE [UBIQUINONE] IRON-SULFUR PROTEIN 3, MITOCHONDRIAL"/>
    <property type="match status" value="1"/>
</dbReference>
<dbReference type="SUPFAM" id="SSF52374">
    <property type="entry name" value="Nucleotidylyl transferase"/>
    <property type="match status" value="1"/>
</dbReference>
<sequence length="221" mass="24780">MARAYGVEAEIDIGFTEAEHPDVSSVRHASAIQRLVSESVLPGSFNPLHLGHEQMAAIAGQITGLEVVYELAVLNVDKPPLEEEEIVRRLNGLEDLPQIMVDPAGIEQICSIGKSDPRLDLKMLLCLSCVDYEEYFQLVYFLHSLDREQTLVVKTEVSYEDPVLPSVSSVWAAAEWYEREASDLFGVKFEGNPDSSPLLLYEGFGGFPGRKSFPFYEYREF</sequence>
<name>A0AA35T1D4_GEOBA</name>
<dbReference type="Gene3D" id="3.30.460.80">
    <property type="entry name" value="NADH:ubiquinone oxidoreductase, 30kDa subunit"/>
    <property type="match status" value="1"/>
</dbReference>
<comment type="similarity">
    <text evidence="1">Belongs to the complex I 30 kDa subunit family.</text>
</comment>
<comment type="caution">
    <text evidence="4">The sequence shown here is derived from an EMBL/GenBank/DDBJ whole genome shotgun (WGS) entry which is preliminary data.</text>
</comment>
<accession>A0AA35T1D4</accession>
<evidence type="ECO:0000313" key="5">
    <source>
        <dbReference type="Proteomes" id="UP001174909"/>
    </source>
</evidence>
<organism evidence="4 5">
    <name type="scientific">Geodia barretti</name>
    <name type="common">Barrett's horny sponge</name>
    <dbReference type="NCBI Taxonomy" id="519541"/>
    <lineage>
        <taxon>Eukaryota</taxon>
        <taxon>Metazoa</taxon>
        <taxon>Porifera</taxon>
        <taxon>Demospongiae</taxon>
        <taxon>Heteroscleromorpha</taxon>
        <taxon>Tetractinellida</taxon>
        <taxon>Astrophorina</taxon>
        <taxon>Geodiidae</taxon>
        <taxon>Geodia</taxon>
    </lineage>
</organism>
<dbReference type="GO" id="GO:0008137">
    <property type="term" value="F:NADH dehydrogenase (ubiquinone) activity"/>
    <property type="evidence" value="ECO:0007669"/>
    <property type="project" value="InterPro"/>
</dbReference>
<dbReference type="Pfam" id="PF00329">
    <property type="entry name" value="Complex1_30kDa"/>
    <property type="match status" value="1"/>
</dbReference>
<proteinExistence type="inferred from homology"/>
<dbReference type="EMBL" id="CASHTH010002999">
    <property type="protein sequence ID" value="CAI8038541.1"/>
    <property type="molecule type" value="Genomic_DNA"/>
</dbReference>
<evidence type="ECO:0000256" key="1">
    <source>
        <dbReference type="ARBA" id="ARBA00007569"/>
    </source>
</evidence>
<dbReference type="InterPro" id="IPR037232">
    <property type="entry name" value="NADH_quin_OxRdtase_su_C/D-like"/>
</dbReference>
<keyword evidence="5" id="KW-1185">Reference proteome</keyword>
<dbReference type="SUPFAM" id="SSF143243">
    <property type="entry name" value="Nqo5-like"/>
    <property type="match status" value="1"/>
</dbReference>
<gene>
    <name evidence="4" type="ORF">GBAR_LOCUS21486</name>
</gene>
<evidence type="ECO:0000259" key="3">
    <source>
        <dbReference type="Pfam" id="PF00329"/>
    </source>
</evidence>
<evidence type="ECO:0000256" key="2">
    <source>
        <dbReference type="ARBA" id="ARBA00020084"/>
    </source>
</evidence>
<dbReference type="InterPro" id="IPR001268">
    <property type="entry name" value="NADH_UbQ_OxRdtase_30kDa_su"/>
</dbReference>
<reference evidence="4" key="1">
    <citation type="submission" date="2023-03" db="EMBL/GenBank/DDBJ databases">
        <authorList>
            <person name="Steffen K."/>
            <person name="Cardenas P."/>
        </authorList>
    </citation>
    <scope>NUCLEOTIDE SEQUENCE</scope>
</reference>